<dbReference type="Proteomes" id="UP000479190">
    <property type="component" value="Unassembled WGS sequence"/>
</dbReference>
<dbReference type="EMBL" id="CADCXV010000282">
    <property type="protein sequence ID" value="CAB0029234.1"/>
    <property type="molecule type" value="Genomic_DNA"/>
</dbReference>
<feature type="compositionally biased region" description="Basic and acidic residues" evidence="1">
    <location>
        <begin position="233"/>
        <end position="243"/>
    </location>
</feature>
<sequence>MTRDEAASTLRDAVALTASTAADTLLGSLLGSSFTLNTRVLKYTADANQKGGIRKSLFYIATRRWIIGEIQLVFRRFESASVSLVFALQRREFQHLMRSFSLNRTSNNTHSLCSDQFLAPRRKTFGVTVFSPRKCSKITKIAVSRSVRIRTRTRPIQTHHGRTRQRLTARAVAEATTSEFHERMEPSHVKTTHSSSFIGNPLFKRWLAHPAVNAVGKLQTSGLLALGSGPDSHGARPGDDLGGLRHHTRTPPAQDRYTTLKDAIVARPSRTRPIRSSLHSYSAPSSLETRSHRSFYCRCRCVRSPAHERQTTSYAYAGLTCCPTQRDGCSRSSKTRPLMSSRRRRRVTRRRTLGDCHRSWTTALETGIARRRCLFKFKFSWSAGNRRAPRCDRPTEQKLRAKLSNVEIILEVALARELNHARSHDLAHQHRIEARPRGTAGTTRDTATWAEQCRGSRVCSHPKARQEN</sequence>
<accession>A0A6H5I2B1</accession>
<evidence type="ECO:0000313" key="2">
    <source>
        <dbReference type="EMBL" id="CAB0029234.1"/>
    </source>
</evidence>
<evidence type="ECO:0000313" key="3">
    <source>
        <dbReference type="Proteomes" id="UP000479190"/>
    </source>
</evidence>
<organism evidence="2 3">
    <name type="scientific">Trichogramma brassicae</name>
    <dbReference type="NCBI Taxonomy" id="86971"/>
    <lineage>
        <taxon>Eukaryota</taxon>
        <taxon>Metazoa</taxon>
        <taxon>Ecdysozoa</taxon>
        <taxon>Arthropoda</taxon>
        <taxon>Hexapoda</taxon>
        <taxon>Insecta</taxon>
        <taxon>Pterygota</taxon>
        <taxon>Neoptera</taxon>
        <taxon>Endopterygota</taxon>
        <taxon>Hymenoptera</taxon>
        <taxon>Apocrita</taxon>
        <taxon>Proctotrupomorpha</taxon>
        <taxon>Chalcidoidea</taxon>
        <taxon>Trichogrammatidae</taxon>
        <taxon>Trichogramma</taxon>
    </lineage>
</organism>
<feature type="region of interest" description="Disordered" evidence="1">
    <location>
        <begin position="227"/>
        <end position="256"/>
    </location>
</feature>
<gene>
    <name evidence="2" type="ORF">TBRA_LOCUS1289</name>
</gene>
<evidence type="ECO:0000256" key="1">
    <source>
        <dbReference type="SAM" id="MobiDB-lite"/>
    </source>
</evidence>
<dbReference type="AlphaFoldDB" id="A0A6H5I2B1"/>
<proteinExistence type="predicted"/>
<name>A0A6H5I2B1_9HYME</name>
<keyword evidence="3" id="KW-1185">Reference proteome</keyword>
<protein>
    <submittedName>
        <fullName evidence="2">Uncharacterized protein</fullName>
    </submittedName>
</protein>
<reference evidence="2 3" key="1">
    <citation type="submission" date="2020-02" db="EMBL/GenBank/DDBJ databases">
        <authorList>
            <person name="Ferguson B K."/>
        </authorList>
    </citation>
    <scope>NUCLEOTIDE SEQUENCE [LARGE SCALE GENOMIC DNA]</scope>
</reference>